<sequence length="716" mass="80264">MKKIGKLFSLATVIATLIALPSCGQKNSESKTANAEPQAVYSLNAADVSLENEFSDILCLGSYNNTIFVFGVLDGGSYGGYTSDNNLTSFAGFSFKPSDDEVVITATILNDTDKAIVTYKDEKTLIHIFDDSGKEKAVNEYSDLLDAEENYVTFLSVQNGFYVNVNNEKISYADYSGNVSPIKQIGDKEILGITKNKDNNVVILLSGFDGKTTIADLNEDNINNERACGDKSSAFLSACSGCGDYEIAAVFNDGMYGLKGTDWIKLSDFMDNTFSSYNITNMIMTSDNSFIVSVKNDEKAYLKKLTQRDPSEIAEQKTIKIAALQGGLVSDYYLKEYNSLQSEYKVEYSYYNSDNIEDCIRDLKMDIISGNGPDIMPFDARLPIDTFGANSGVFLDLYSVIDDDSDLSRDDFVDGFLDGLETNGKLFMITPSFSISTIECKDKYLNGISNWNYDQMMDICDENKNNLSISVKAKYESYTDAFLDIIKYYPYVNYSKASCSFNDGNFIKLMEYFKDNKIGAKNPVGWDSSMVIESFKNDEIMLNTTQEQNYLSLYNMVRERFNEPATVIGYPTSKGSISYVEIENGFAILANSDVKEGAWDFIKTEFLSDNYYNGTEGSYIFPAIDKYIDKQLSNLNTNLAKWKSEGENCEPMTDKQIAEYASWVRENAGNVVKRDANVEEVIRDELNSYFNDECSAEEAIDIIQNRIGLYLSEQYQ</sequence>
<dbReference type="OrthoDB" id="1814964at2"/>
<proteinExistence type="predicted"/>
<dbReference type="InterPro" id="IPR006059">
    <property type="entry name" value="SBP"/>
</dbReference>
<dbReference type="SUPFAM" id="SSF50978">
    <property type="entry name" value="WD40 repeat-like"/>
    <property type="match status" value="1"/>
</dbReference>
<reference evidence="2 3" key="1">
    <citation type="submission" date="2018-05" db="EMBL/GenBank/DDBJ databases">
        <title>The Hungate 1000. A catalogue of reference genomes from the rumen microbiome.</title>
        <authorList>
            <person name="Kelly W."/>
        </authorList>
    </citation>
    <scope>NUCLEOTIDE SEQUENCE [LARGE SCALE GENOMIC DNA]</scope>
    <source>
        <strain evidence="2 3">SAb67</strain>
    </source>
</reference>
<evidence type="ECO:0000256" key="1">
    <source>
        <dbReference type="SAM" id="SignalP"/>
    </source>
</evidence>
<gene>
    <name evidence="2" type="ORF">IE37_02207</name>
</gene>
<dbReference type="AlphaFoldDB" id="A0A315YKK7"/>
<dbReference type="Gene3D" id="3.40.190.10">
    <property type="entry name" value="Periplasmic binding protein-like II"/>
    <property type="match status" value="1"/>
</dbReference>
<organism evidence="2 3">
    <name type="scientific">Ruminococcus flavefaciens</name>
    <dbReference type="NCBI Taxonomy" id="1265"/>
    <lineage>
        <taxon>Bacteria</taxon>
        <taxon>Bacillati</taxon>
        <taxon>Bacillota</taxon>
        <taxon>Clostridia</taxon>
        <taxon>Eubacteriales</taxon>
        <taxon>Oscillospiraceae</taxon>
        <taxon>Ruminococcus</taxon>
    </lineage>
</organism>
<accession>A0A315YKK7</accession>
<evidence type="ECO:0000313" key="2">
    <source>
        <dbReference type="EMBL" id="PWJ11942.1"/>
    </source>
</evidence>
<comment type="caution">
    <text evidence="2">The sequence shown here is derived from an EMBL/GenBank/DDBJ whole genome shotgun (WGS) entry which is preliminary data.</text>
</comment>
<dbReference type="InterPro" id="IPR036322">
    <property type="entry name" value="WD40_repeat_dom_sf"/>
</dbReference>
<protein>
    <submittedName>
        <fullName evidence="2">ABC-type glycerol-3-phosphate transport system substrate-binding protein</fullName>
    </submittedName>
</protein>
<feature type="chain" id="PRO_5038478905" evidence="1">
    <location>
        <begin position="25"/>
        <end position="716"/>
    </location>
</feature>
<feature type="signal peptide" evidence="1">
    <location>
        <begin position="1"/>
        <end position="24"/>
    </location>
</feature>
<dbReference type="SUPFAM" id="SSF53850">
    <property type="entry name" value="Periplasmic binding protein-like II"/>
    <property type="match status" value="1"/>
</dbReference>
<dbReference type="EMBL" id="QGDI01000008">
    <property type="protein sequence ID" value="PWJ11942.1"/>
    <property type="molecule type" value="Genomic_DNA"/>
</dbReference>
<dbReference type="RefSeq" id="WP_109726961.1">
    <property type="nucleotide sequence ID" value="NZ_QGDI01000008.1"/>
</dbReference>
<dbReference type="Proteomes" id="UP000245720">
    <property type="component" value="Unassembled WGS sequence"/>
</dbReference>
<dbReference type="Pfam" id="PF01547">
    <property type="entry name" value="SBP_bac_1"/>
    <property type="match status" value="1"/>
</dbReference>
<evidence type="ECO:0000313" key="3">
    <source>
        <dbReference type="Proteomes" id="UP000245720"/>
    </source>
</evidence>
<keyword evidence="1" id="KW-0732">Signal</keyword>
<name>A0A315YKK7_RUMFL</name>